<accession>F8P506</accession>
<dbReference type="KEGG" id="sla:SERLADRAFT_350999"/>
<evidence type="ECO:0000313" key="1">
    <source>
        <dbReference type="EMBL" id="EGO21693.1"/>
    </source>
</evidence>
<dbReference type="HOGENOM" id="CLU_1579466_0_0_1"/>
<gene>
    <name evidence="1" type="ORF">SERLADRAFT_350999</name>
</gene>
<sequence>MEVRGLKNVIWETDEEGHYYALCAYVHVPAATLTLPGLEEGTVPVFPAPTTFKYKINEMLHSISRKQLPMLPAFVFTDYKVQGHSLLNIIVDLASATCLQNVYVMLSRATSLESIGILHWFSSHDVYKQLSGELREEFAHLEDLDIITALEFESEFDYLGATLPVMNEA</sequence>
<organism>
    <name type="scientific">Serpula lacrymans var. lacrymans (strain S7.9)</name>
    <name type="common">Dry rot fungus</name>
    <dbReference type="NCBI Taxonomy" id="578457"/>
    <lineage>
        <taxon>Eukaryota</taxon>
        <taxon>Fungi</taxon>
        <taxon>Dikarya</taxon>
        <taxon>Basidiomycota</taxon>
        <taxon>Agaricomycotina</taxon>
        <taxon>Agaricomycetes</taxon>
        <taxon>Agaricomycetidae</taxon>
        <taxon>Boletales</taxon>
        <taxon>Coniophorineae</taxon>
        <taxon>Serpulaceae</taxon>
        <taxon>Serpula</taxon>
    </lineage>
</organism>
<dbReference type="AlphaFoldDB" id="F8P506"/>
<dbReference type="OrthoDB" id="432234at2759"/>
<proteinExistence type="predicted"/>
<dbReference type="Proteomes" id="UP000008064">
    <property type="component" value="Unassembled WGS sequence"/>
</dbReference>
<reference evidence="1" key="1">
    <citation type="submission" date="2011-04" db="EMBL/GenBank/DDBJ databases">
        <title>Evolution of plant cell wall degrading machinery underlies the functional diversity of forest fungi.</title>
        <authorList>
            <consortium name="US DOE Joint Genome Institute (JGI-PGF)"/>
            <person name="Eastwood D.C."/>
            <person name="Floudas D."/>
            <person name="Binder M."/>
            <person name="Majcherczyk A."/>
            <person name="Schneider P."/>
            <person name="Aerts A."/>
            <person name="Asiegbu F.O."/>
            <person name="Baker S.E."/>
            <person name="Barry K."/>
            <person name="Bendiksby M."/>
            <person name="Blumentritt M."/>
            <person name="Coutinho P.M."/>
            <person name="Cullen D."/>
            <person name="Cullen D."/>
            <person name="Gathman A."/>
            <person name="Goodell B."/>
            <person name="Henrissat B."/>
            <person name="Ihrmark K."/>
            <person name="Kauserud H."/>
            <person name="Kohler A."/>
            <person name="LaButti K."/>
            <person name="Lapidus A."/>
            <person name="Lavin J.L."/>
            <person name="Lee Y.-H."/>
            <person name="Lindquist E."/>
            <person name="Lilly W."/>
            <person name="Lucas S."/>
            <person name="Morin E."/>
            <person name="Murat C."/>
            <person name="Oguiza J.A."/>
            <person name="Park J."/>
            <person name="Pisabarro A.G."/>
            <person name="Riley R."/>
            <person name="Rosling A."/>
            <person name="Salamov A."/>
            <person name="Schmidt O."/>
            <person name="Schmutz J."/>
            <person name="Skrede I."/>
            <person name="Stenlid J."/>
            <person name="Wiebenga A."/>
            <person name="Xie X."/>
            <person name="Kues U."/>
            <person name="Hibbett D.S."/>
            <person name="Hoffmeister D."/>
            <person name="Hogberg N."/>
            <person name="Martin F."/>
            <person name="Grigoriev I.V."/>
            <person name="Watkinson S.C."/>
        </authorList>
    </citation>
    <scope>NUCLEOTIDE SEQUENCE</scope>
    <source>
        <strain evidence="1">S7.9</strain>
    </source>
</reference>
<name>F8P506_SERL9</name>
<protein>
    <submittedName>
        <fullName evidence="1">Uncharacterized protein</fullName>
    </submittedName>
</protein>
<dbReference type="GeneID" id="18809277"/>
<dbReference type="EMBL" id="GL945438">
    <property type="protein sequence ID" value="EGO21693.1"/>
    <property type="molecule type" value="Genomic_DNA"/>
</dbReference>
<dbReference type="RefSeq" id="XP_007321479.1">
    <property type="nucleotide sequence ID" value="XM_007321417.1"/>
</dbReference>